<dbReference type="EMBL" id="DS268465">
    <property type="protein sequence ID" value="EFP06900.1"/>
    <property type="molecule type" value="Genomic_DNA"/>
</dbReference>
<dbReference type="Proteomes" id="UP000008281">
    <property type="component" value="Unassembled WGS sequence"/>
</dbReference>
<feature type="transmembrane region" description="Helical" evidence="1">
    <location>
        <begin position="203"/>
        <end position="228"/>
    </location>
</feature>
<sequence>MNQYYNTTYRSSCPSQSSYFSSSDYVSTSVHIVTSISIPLSLYGSYCVIKITPKQLKNAKWALLNVHLWTVVLDIVFNVLSLPFLFFPSVSGIMLGYGQYIGIPSWFLLYLIQALVSVFASAAIGLLENRQNALQTRWKIKRRWVRVVINICNYMVACVTVIPPYLEKFDVQAMAMEILKTIPCPVPEFFDPRLFFVTNKPSLATMLMAIQSIILLPQGTFYVLHTWYHLVYAHSSRVSAETRKMQFRFLLGSLMQIMIPSTVFMNPILYIWFSVNTGYYNQGINNHLIFIVSFHGLLGTTCMILVHKSYRNHLVRMITLGKFPRQSVIRTNPISVIVSSARLVGQNVH</sequence>
<keyword evidence="1" id="KW-1133">Transmembrane helix</keyword>
<feature type="transmembrane region" description="Helical" evidence="1">
    <location>
        <begin position="287"/>
        <end position="306"/>
    </location>
</feature>
<keyword evidence="1" id="KW-0472">Membrane</keyword>
<evidence type="ECO:0000313" key="2">
    <source>
        <dbReference type="EMBL" id="EFP06900.1"/>
    </source>
</evidence>
<dbReference type="Pfam" id="PF10318">
    <property type="entry name" value="7TM_GPCR_Srh"/>
    <property type="match status" value="1"/>
</dbReference>
<evidence type="ECO:0000313" key="3">
    <source>
        <dbReference type="Proteomes" id="UP000008281"/>
    </source>
</evidence>
<name>E3MQD9_CAERE</name>
<proteinExistence type="predicted"/>
<feature type="transmembrane region" description="Helical" evidence="1">
    <location>
        <begin position="61"/>
        <end position="87"/>
    </location>
</feature>
<keyword evidence="1" id="KW-0812">Transmembrane</keyword>
<dbReference type="HOGENOM" id="CLU_042960_1_1_1"/>
<dbReference type="InterPro" id="IPR019422">
    <property type="entry name" value="7TM_GPCR_serpentine_rcpt_Srh"/>
</dbReference>
<dbReference type="InParanoid" id="E3MQD9"/>
<gene>
    <name evidence="2" type="primary">Cre-srh-55</name>
    <name evidence="2" type="ORF">CRE_11286</name>
</gene>
<evidence type="ECO:0000256" key="1">
    <source>
        <dbReference type="SAM" id="Phobius"/>
    </source>
</evidence>
<dbReference type="OMA" id="YAHSSRV"/>
<protein>
    <submittedName>
        <fullName evidence="2">CRE-SRH-55 protein</fullName>
    </submittedName>
</protein>
<reference evidence="2" key="1">
    <citation type="submission" date="2007-07" db="EMBL/GenBank/DDBJ databases">
        <title>PCAP assembly of the Caenorhabditis remanei genome.</title>
        <authorList>
            <consortium name="The Caenorhabditis remanei Sequencing Consortium"/>
            <person name="Wilson R.K."/>
        </authorList>
    </citation>
    <scope>NUCLEOTIDE SEQUENCE [LARGE SCALE GENOMIC DNA]</scope>
    <source>
        <strain evidence="2">PB4641</strain>
    </source>
</reference>
<dbReference type="OrthoDB" id="5848838at2759"/>
<organism evidence="3">
    <name type="scientific">Caenorhabditis remanei</name>
    <name type="common">Caenorhabditis vulgaris</name>
    <dbReference type="NCBI Taxonomy" id="31234"/>
    <lineage>
        <taxon>Eukaryota</taxon>
        <taxon>Metazoa</taxon>
        <taxon>Ecdysozoa</taxon>
        <taxon>Nematoda</taxon>
        <taxon>Chromadorea</taxon>
        <taxon>Rhabditida</taxon>
        <taxon>Rhabditina</taxon>
        <taxon>Rhabditomorpha</taxon>
        <taxon>Rhabditoidea</taxon>
        <taxon>Rhabditidae</taxon>
        <taxon>Peloderinae</taxon>
        <taxon>Caenorhabditis</taxon>
    </lineage>
</organism>
<feature type="transmembrane region" description="Helical" evidence="1">
    <location>
        <begin position="249"/>
        <end position="275"/>
    </location>
</feature>
<dbReference type="eggNOG" id="ENOG502R37B">
    <property type="taxonomic scope" value="Eukaryota"/>
</dbReference>
<feature type="transmembrane region" description="Helical" evidence="1">
    <location>
        <begin position="29"/>
        <end position="49"/>
    </location>
</feature>
<feature type="transmembrane region" description="Helical" evidence="1">
    <location>
        <begin position="147"/>
        <end position="166"/>
    </location>
</feature>
<dbReference type="FunCoup" id="E3MQD9">
    <property type="interactions" value="360"/>
</dbReference>
<accession>E3MQD9</accession>
<dbReference type="InterPro" id="IPR053220">
    <property type="entry name" value="Nematode_rcpt-like_serp_H"/>
</dbReference>
<dbReference type="PANTHER" id="PTHR22941:SF134">
    <property type="entry name" value="SERPENTINE RECEPTOR, CLASS H"/>
    <property type="match status" value="1"/>
</dbReference>
<feature type="transmembrane region" description="Helical" evidence="1">
    <location>
        <begin position="107"/>
        <end position="127"/>
    </location>
</feature>
<dbReference type="PANTHER" id="PTHR22941">
    <property type="entry name" value="SERPENTINE RECEPTOR"/>
    <property type="match status" value="1"/>
</dbReference>
<dbReference type="AlphaFoldDB" id="E3MQD9"/>
<keyword evidence="3" id="KW-1185">Reference proteome</keyword>